<gene>
    <name evidence="1" type="ORF">NWE73_05475</name>
</gene>
<keyword evidence="2" id="KW-1185">Reference proteome</keyword>
<name>A0ABT6DG24_9BACT</name>
<dbReference type="Gene3D" id="2.40.160.10">
    <property type="entry name" value="Porin"/>
    <property type="match status" value="1"/>
</dbReference>
<evidence type="ECO:0000313" key="1">
    <source>
        <dbReference type="EMBL" id="MDG0815801.1"/>
    </source>
</evidence>
<dbReference type="EMBL" id="JANRMI010000001">
    <property type="protein sequence ID" value="MDG0815801.1"/>
    <property type="molecule type" value="Genomic_DNA"/>
</dbReference>
<protein>
    <submittedName>
        <fullName evidence="1">OprO/OprP family phosphate-selective porin</fullName>
    </submittedName>
</protein>
<dbReference type="InterPro" id="IPR010870">
    <property type="entry name" value="Porin_O/P"/>
</dbReference>
<dbReference type="InterPro" id="IPR023614">
    <property type="entry name" value="Porin_dom_sf"/>
</dbReference>
<dbReference type="Proteomes" id="UP001152321">
    <property type="component" value="Unassembled WGS sequence"/>
</dbReference>
<organism evidence="1 2">
    <name type="scientific">Bdellovibrio svalbardensis</name>
    <dbReference type="NCBI Taxonomy" id="2972972"/>
    <lineage>
        <taxon>Bacteria</taxon>
        <taxon>Pseudomonadati</taxon>
        <taxon>Bdellovibrionota</taxon>
        <taxon>Bdellovibrionia</taxon>
        <taxon>Bdellovibrionales</taxon>
        <taxon>Pseudobdellovibrionaceae</taxon>
        <taxon>Bdellovibrio</taxon>
    </lineage>
</organism>
<sequence length="380" mass="42563">MKTLVLFFCVVICSEEAFSQKMVLDLRLDGRGTDYNSAAEADGRRDYYKFYLQTARLNLSDTLFEDISYRVRWRLSGRNQGNVTKRDSTNLGLDLAYVTVKTAPAFTVTVGKFLSEVGGYEGALSGPEIYFLSEANGGTSYLNNGVHLTGADVNVYYTGAKLTWLPPNQYLAFHIANNNTAVGRNESFAVDAGDSLDNGTFDQDRSIVGLVYNNSALLGPAVQTLMSVHYSNPGQGTNEALYLALGGQFTFDQWMIQADLLQDRFKSKNLTAVYDDSISSLVLGLQYKLQETTTLQLRLYESQEVLGGSPDATNRYHDAGLIWEHYRINNNKVRYHFAYFYRAMDSDISGSSQRTEQDIIVGVRIMTDIFRAFEKKPETL</sequence>
<dbReference type="Pfam" id="PF07396">
    <property type="entry name" value="Porin_O_P"/>
    <property type="match status" value="1"/>
</dbReference>
<accession>A0ABT6DG24</accession>
<proteinExistence type="predicted"/>
<evidence type="ECO:0000313" key="2">
    <source>
        <dbReference type="Proteomes" id="UP001152321"/>
    </source>
</evidence>
<dbReference type="SUPFAM" id="SSF56935">
    <property type="entry name" value="Porins"/>
    <property type="match status" value="1"/>
</dbReference>
<reference evidence="1" key="1">
    <citation type="submission" date="2022-08" db="EMBL/GenBank/DDBJ databases">
        <title>Novel Bdellovibrio Species Isolated from Svalbard: Designation Bdellovibrio svalbardensis.</title>
        <authorList>
            <person name="Mitchell R.J."/>
            <person name="Choi S.Y."/>
        </authorList>
    </citation>
    <scope>NUCLEOTIDE SEQUENCE</scope>
    <source>
        <strain evidence="1">PAP01</strain>
    </source>
</reference>
<comment type="caution">
    <text evidence="1">The sequence shown here is derived from an EMBL/GenBank/DDBJ whole genome shotgun (WGS) entry which is preliminary data.</text>
</comment>